<dbReference type="AlphaFoldDB" id="A2FLB9"/>
<dbReference type="RefSeq" id="XP_001307230.1">
    <property type="nucleotide sequence ID" value="XM_001307229.1"/>
</dbReference>
<dbReference type="VEuPathDB" id="TrichDB:TVAG_167810"/>
<keyword evidence="2" id="KW-1185">Reference proteome</keyword>
<dbReference type="EMBL" id="DS113865">
    <property type="protein sequence ID" value="EAX94300.1"/>
    <property type="molecule type" value="Genomic_DNA"/>
</dbReference>
<protein>
    <submittedName>
        <fullName evidence="1">Uncharacterized protein</fullName>
    </submittedName>
</protein>
<name>A2FLB9_TRIV3</name>
<accession>A2FLB9</accession>
<dbReference type="InParanoid" id="A2FLB9"/>
<dbReference type="Proteomes" id="UP000001542">
    <property type="component" value="Unassembled WGS sequence"/>
</dbReference>
<reference evidence="1" key="1">
    <citation type="submission" date="2006-10" db="EMBL/GenBank/DDBJ databases">
        <authorList>
            <person name="Amadeo P."/>
            <person name="Zhao Q."/>
            <person name="Wortman J."/>
            <person name="Fraser-Liggett C."/>
            <person name="Carlton J."/>
        </authorList>
    </citation>
    <scope>NUCLEOTIDE SEQUENCE</scope>
    <source>
        <strain evidence="1">G3</strain>
    </source>
</reference>
<evidence type="ECO:0000313" key="1">
    <source>
        <dbReference type="EMBL" id="EAX94300.1"/>
    </source>
</evidence>
<dbReference type="KEGG" id="tva:4752028"/>
<reference evidence="1" key="2">
    <citation type="journal article" date="2007" name="Science">
        <title>Draft genome sequence of the sexually transmitted pathogen Trichomonas vaginalis.</title>
        <authorList>
            <person name="Carlton J.M."/>
            <person name="Hirt R.P."/>
            <person name="Silva J.C."/>
            <person name="Delcher A.L."/>
            <person name="Schatz M."/>
            <person name="Zhao Q."/>
            <person name="Wortman J.R."/>
            <person name="Bidwell S.L."/>
            <person name="Alsmark U.C.M."/>
            <person name="Besteiro S."/>
            <person name="Sicheritz-Ponten T."/>
            <person name="Noel C.J."/>
            <person name="Dacks J.B."/>
            <person name="Foster P.G."/>
            <person name="Simillion C."/>
            <person name="Van de Peer Y."/>
            <person name="Miranda-Saavedra D."/>
            <person name="Barton G.J."/>
            <person name="Westrop G.D."/>
            <person name="Mueller S."/>
            <person name="Dessi D."/>
            <person name="Fiori P.L."/>
            <person name="Ren Q."/>
            <person name="Paulsen I."/>
            <person name="Zhang H."/>
            <person name="Bastida-Corcuera F.D."/>
            <person name="Simoes-Barbosa A."/>
            <person name="Brown M.T."/>
            <person name="Hayes R.D."/>
            <person name="Mukherjee M."/>
            <person name="Okumura C.Y."/>
            <person name="Schneider R."/>
            <person name="Smith A.J."/>
            <person name="Vanacova S."/>
            <person name="Villalvazo M."/>
            <person name="Haas B.J."/>
            <person name="Pertea M."/>
            <person name="Feldblyum T.V."/>
            <person name="Utterback T.R."/>
            <person name="Shu C.L."/>
            <person name="Osoegawa K."/>
            <person name="de Jong P.J."/>
            <person name="Hrdy I."/>
            <person name="Horvathova L."/>
            <person name="Zubacova Z."/>
            <person name="Dolezal P."/>
            <person name="Malik S.B."/>
            <person name="Logsdon J.M. Jr."/>
            <person name="Henze K."/>
            <person name="Gupta A."/>
            <person name="Wang C.C."/>
            <person name="Dunne R.L."/>
            <person name="Upcroft J.A."/>
            <person name="Upcroft P."/>
            <person name="White O."/>
            <person name="Salzberg S.L."/>
            <person name="Tang P."/>
            <person name="Chiu C.-H."/>
            <person name="Lee Y.-S."/>
            <person name="Embley T.M."/>
            <person name="Coombs G.H."/>
            <person name="Mottram J.C."/>
            <person name="Tachezy J."/>
            <person name="Fraser-Liggett C.M."/>
            <person name="Johnson P.J."/>
        </authorList>
    </citation>
    <scope>NUCLEOTIDE SEQUENCE [LARGE SCALE GENOMIC DNA]</scope>
    <source>
        <strain evidence="1">G3</strain>
    </source>
</reference>
<organism evidence="1 2">
    <name type="scientific">Trichomonas vaginalis (strain ATCC PRA-98 / G3)</name>
    <dbReference type="NCBI Taxonomy" id="412133"/>
    <lineage>
        <taxon>Eukaryota</taxon>
        <taxon>Metamonada</taxon>
        <taxon>Parabasalia</taxon>
        <taxon>Trichomonadida</taxon>
        <taxon>Trichomonadidae</taxon>
        <taxon>Trichomonas</taxon>
    </lineage>
</organism>
<evidence type="ECO:0000313" key="2">
    <source>
        <dbReference type="Proteomes" id="UP000001542"/>
    </source>
</evidence>
<proteinExistence type="predicted"/>
<sequence>MALSVSDRKYIHPLIEQIQQRCLGLRVKAKEFELISGQKTPELISIPLSITYLKEATTWMKEYHGLNSQMSLGSIGFNDNLIVLNLCHNMCDGRFMANLASELSDENAVNIRPIEGCPIEPSTYFTKEVSLNNKECKVCGNDPQIARYITKGVGKIAPKYTESYWYRFPMKELACFNSKTQTATKLLEHQIAAVSLAAASMNSDKEYYNMGASCPVDIRRFTPSTPYEPLKSIDSEIVKKYSFANFVASVSAYTKAKPSETIRDILPRIRECMNDKIKSGEQFKFLYTMQKVVEAGGVQGEFPDGAGIEVSSIGSIKVGGRIKDYLFSHVINGEESSKSIEFVTYSLKTPTNYDFSGYLNYMPGDATVEEAGKLLKCFEFSLKHVEDNTTVGDAIKLIRKEVL</sequence>
<gene>
    <name evidence="1" type="ORF">TVAG_167810</name>
</gene>
<dbReference type="VEuPathDB" id="TrichDB:TVAGG3_0717440"/>